<dbReference type="AlphaFoldDB" id="E4Z607"/>
<proteinExistence type="predicted"/>
<dbReference type="Proteomes" id="UP000011014">
    <property type="component" value="Unassembled WGS sequence"/>
</dbReference>
<feature type="non-terminal residue" evidence="2">
    <location>
        <position position="1"/>
    </location>
</feature>
<protein>
    <submittedName>
        <fullName evidence="2">Uncharacterized protein</fullName>
    </submittedName>
</protein>
<organism evidence="2">
    <name type="scientific">Oikopleura dioica</name>
    <name type="common">Tunicate</name>
    <dbReference type="NCBI Taxonomy" id="34765"/>
    <lineage>
        <taxon>Eukaryota</taxon>
        <taxon>Metazoa</taxon>
        <taxon>Chordata</taxon>
        <taxon>Tunicata</taxon>
        <taxon>Appendicularia</taxon>
        <taxon>Copelata</taxon>
        <taxon>Oikopleuridae</taxon>
        <taxon>Oikopleura</taxon>
    </lineage>
</organism>
<keyword evidence="1" id="KW-1133">Transmembrane helix</keyword>
<gene>
    <name evidence="2" type="ORF">GSOID_T00027708001</name>
</gene>
<accession>E4Z607</accession>
<sequence length="71" mass="7725">IILRQRDKCHEQLTTKWLALVNPGLGTTSPRCRLHAAPKERAIPLACGATITIILTLSFILVLGSHKLAAL</sequence>
<keyword evidence="1" id="KW-0812">Transmembrane</keyword>
<evidence type="ECO:0000313" key="2">
    <source>
        <dbReference type="EMBL" id="CBY43135.1"/>
    </source>
</evidence>
<dbReference type="EMBL" id="FN657879">
    <property type="protein sequence ID" value="CBY43135.1"/>
    <property type="molecule type" value="Genomic_DNA"/>
</dbReference>
<keyword evidence="1" id="KW-0472">Membrane</keyword>
<name>E4Z607_OIKDI</name>
<evidence type="ECO:0000256" key="1">
    <source>
        <dbReference type="SAM" id="Phobius"/>
    </source>
</evidence>
<reference evidence="2" key="1">
    <citation type="journal article" date="2010" name="Science">
        <title>Plasticity of animal genome architecture unmasked by rapid evolution of a pelagic tunicate.</title>
        <authorList>
            <person name="Denoeud F."/>
            <person name="Henriet S."/>
            <person name="Mungpakdee S."/>
            <person name="Aury J.M."/>
            <person name="Da Silva C."/>
            <person name="Brinkmann H."/>
            <person name="Mikhaleva J."/>
            <person name="Olsen L.C."/>
            <person name="Jubin C."/>
            <person name="Canestro C."/>
            <person name="Bouquet J.M."/>
            <person name="Danks G."/>
            <person name="Poulain J."/>
            <person name="Campsteijn C."/>
            <person name="Adamski M."/>
            <person name="Cross I."/>
            <person name="Yadetie F."/>
            <person name="Muffato M."/>
            <person name="Louis A."/>
            <person name="Butcher S."/>
            <person name="Tsagkogeorga G."/>
            <person name="Konrad A."/>
            <person name="Singh S."/>
            <person name="Jensen M.F."/>
            <person name="Cong E.H."/>
            <person name="Eikeseth-Otteraa H."/>
            <person name="Noel B."/>
            <person name="Anthouard V."/>
            <person name="Porcel B.M."/>
            <person name="Kachouri-Lafond R."/>
            <person name="Nishino A."/>
            <person name="Ugolini M."/>
            <person name="Chourrout P."/>
            <person name="Nishida H."/>
            <person name="Aasland R."/>
            <person name="Huzurbazar S."/>
            <person name="Westhof E."/>
            <person name="Delsuc F."/>
            <person name="Lehrach H."/>
            <person name="Reinhardt R."/>
            <person name="Weissenbach J."/>
            <person name="Roy S.W."/>
            <person name="Artiguenave F."/>
            <person name="Postlethwait J.H."/>
            <person name="Manak J.R."/>
            <person name="Thompson E.M."/>
            <person name="Jaillon O."/>
            <person name="Du Pasquier L."/>
            <person name="Boudinot P."/>
            <person name="Liberles D.A."/>
            <person name="Volff J.N."/>
            <person name="Philippe H."/>
            <person name="Lenhard B."/>
            <person name="Roest Crollius H."/>
            <person name="Wincker P."/>
            <person name="Chourrout D."/>
        </authorList>
    </citation>
    <scope>NUCLEOTIDE SEQUENCE [LARGE SCALE GENOMIC DNA]</scope>
</reference>
<feature type="transmembrane region" description="Helical" evidence="1">
    <location>
        <begin position="43"/>
        <end position="64"/>
    </location>
</feature>